<evidence type="ECO:0000313" key="4">
    <source>
        <dbReference type="Proteomes" id="UP000095495"/>
    </source>
</evidence>
<reference evidence="1" key="2">
    <citation type="submission" date="2015-05" db="EMBL/GenBank/DDBJ databases">
        <authorList>
            <person name="Wang D.B."/>
            <person name="Wang M."/>
        </authorList>
    </citation>
    <scope>NUCLEOTIDE SEQUENCE [LARGE SCALE GENOMIC DNA]</scope>
    <source>
        <strain evidence="1">M72</strain>
    </source>
</reference>
<dbReference type="EMBL" id="CYXV01000008">
    <property type="protein sequence ID" value="CUM99205.1"/>
    <property type="molecule type" value="Genomic_DNA"/>
</dbReference>
<proteinExistence type="predicted"/>
<dbReference type="NCBIfam" id="TIGR04223">
    <property type="entry name" value="quorum_AgrD"/>
    <property type="match status" value="1"/>
</dbReference>
<dbReference type="InterPro" id="IPR009229">
    <property type="entry name" value="AgrD"/>
</dbReference>
<gene>
    <name evidence="2" type="ORF">ERS852420_01990</name>
    <name evidence="1" type="ORF">M72_17861</name>
</gene>
<dbReference type="AlphaFoldDB" id="A0A0M6WZL4"/>
<dbReference type="RefSeq" id="WP_015560929.1">
    <property type="nucleotide sequence ID" value="NZ_CP173697.1"/>
</dbReference>
<dbReference type="GeneID" id="61433835"/>
<organism evidence="1 3">
    <name type="scientific">Roseburia faecis</name>
    <dbReference type="NCBI Taxonomy" id="301302"/>
    <lineage>
        <taxon>Bacteria</taxon>
        <taxon>Bacillati</taxon>
        <taxon>Bacillota</taxon>
        <taxon>Clostridia</taxon>
        <taxon>Lachnospirales</taxon>
        <taxon>Lachnospiraceae</taxon>
        <taxon>Roseburia</taxon>
    </lineage>
</organism>
<evidence type="ECO:0000313" key="1">
    <source>
        <dbReference type="EMBL" id="CRL43016.1"/>
    </source>
</evidence>
<reference evidence="3" key="1">
    <citation type="submission" date="2015-05" db="EMBL/GenBank/DDBJ databases">
        <authorList>
            <consortium name="Pathogen Informatics"/>
        </authorList>
    </citation>
    <scope>NUCLEOTIDE SEQUENCE [LARGE SCALE GENOMIC DNA]</scope>
    <source>
        <strain evidence="2 4">2789STDY5608863</strain>
        <strain evidence="3">M72</strain>
    </source>
</reference>
<accession>A0A0M6WZL4</accession>
<evidence type="ECO:0000313" key="2">
    <source>
        <dbReference type="EMBL" id="CUM99205.1"/>
    </source>
</evidence>
<evidence type="ECO:0000313" key="3">
    <source>
        <dbReference type="Proteomes" id="UP000049979"/>
    </source>
</evidence>
<dbReference type="Proteomes" id="UP000049979">
    <property type="component" value="Unassembled WGS sequence"/>
</dbReference>
<sequence>MKKLNDVALRLLAKAAYVNAKKEADSACLFIGYQPKMP</sequence>
<dbReference type="EMBL" id="CVRR01000093">
    <property type="protein sequence ID" value="CRL43016.1"/>
    <property type="molecule type" value="Genomic_DNA"/>
</dbReference>
<keyword evidence="3" id="KW-1185">Reference proteome</keyword>
<protein>
    <submittedName>
        <fullName evidence="2">Cyclic lactone autoinducer peptide</fullName>
    </submittedName>
</protein>
<dbReference type="Proteomes" id="UP000095495">
    <property type="component" value="Unassembled WGS sequence"/>
</dbReference>
<name>A0A0M6WZL4_9FIRM</name>
<dbReference type="OrthoDB" id="2063517at2"/>